<organism evidence="6 7">
    <name type="scientific">Citricoccus nitrophenolicus</name>
    <dbReference type="NCBI Taxonomy" id="863575"/>
    <lineage>
        <taxon>Bacteria</taxon>
        <taxon>Bacillati</taxon>
        <taxon>Actinomycetota</taxon>
        <taxon>Actinomycetes</taxon>
        <taxon>Micrococcales</taxon>
        <taxon>Micrococcaceae</taxon>
        <taxon>Citricoccus</taxon>
    </lineage>
</organism>
<dbReference type="PROSITE" id="PS00211">
    <property type="entry name" value="ABC_TRANSPORTER_1"/>
    <property type="match status" value="1"/>
</dbReference>
<comment type="caution">
    <text evidence="6">The sequence shown here is derived from an EMBL/GenBank/DDBJ whole genome shotgun (WGS) entry which is preliminary data.</text>
</comment>
<dbReference type="Pfam" id="PF00005">
    <property type="entry name" value="ABC_tran"/>
    <property type="match status" value="1"/>
</dbReference>
<evidence type="ECO:0000313" key="7">
    <source>
        <dbReference type="Proteomes" id="UP001484097"/>
    </source>
</evidence>
<reference evidence="6 7" key="1">
    <citation type="submission" date="2024-05" db="EMBL/GenBank/DDBJ databases">
        <authorList>
            <person name="Yi C."/>
        </authorList>
    </citation>
    <scope>NUCLEOTIDE SEQUENCE [LARGE SCALE GENOMIC DNA]</scope>
    <source>
        <strain evidence="6 7">XS13</strain>
    </source>
</reference>
<gene>
    <name evidence="6" type="ORF">ABDK96_00675</name>
</gene>
<dbReference type="PROSITE" id="PS50893">
    <property type="entry name" value="ABC_TRANSPORTER_2"/>
    <property type="match status" value="1"/>
</dbReference>
<dbReference type="CDD" id="cd03225">
    <property type="entry name" value="ABC_cobalt_CbiO_domain1"/>
    <property type="match status" value="1"/>
</dbReference>
<evidence type="ECO:0000259" key="5">
    <source>
        <dbReference type="PROSITE" id="PS50893"/>
    </source>
</evidence>
<dbReference type="InterPro" id="IPR003439">
    <property type="entry name" value="ABC_transporter-like_ATP-bd"/>
</dbReference>
<evidence type="ECO:0000256" key="3">
    <source>
        <dbReference type="ARBA" id="ARBA00022741"/>
    </source>
</evidence>
<dbReference type="SUPFAM" id="SSF52540">
    <property type="entry name" value="P-loop containing nucleoside triphosphate hydrolases"/>
    <property type="match status" value="1"/>
</dbReference>
<sequence>MPGSAPGPGQQTGGDVGTVRVLGPIDLVVTEPTVAVIGANGSGKSTLVRLLNGLVTPSAGTVTVHGLDAAEDTSAVRARTGFVFTDPLVQLVMPTAGEDLELSLRRTHRRRGDRRAAAVALLEEHGLGGLAHRSIYDLSGGQRQRLALASVLATDPVLLVADEPTTLLDLEWTLQVQELLLSLPGTGRCAQLVYTTHDLDFAAQAERCLVVAGGRIAHDAPGPAAVDWYRRDVQSRRSGPGVRP</sequence>
<dbReference type="Gene3D" id="3.40.50.300">
    <property type="entry name" value="P-loop containing nucleotide triphosphate hydrolases"/>
    <property type="match status" value="1"/>
</dbReference>
<evidence type="ECO:0000256" key="1">
    <source>
        <dbReference type="ARBA" id="ARBA00005417"/>
    </source>
</evidence>
<keyword evidence="3" id="KW-0547">Nucleotide-binding</keyword>
<evidence type="ECO:0000256" key="2">
    <source>
        <dbReference type="ARBA" id="ARBA00022448"/>
    </source>
</evidence>
<keyword evidence="2" id="KW-0813">Transport</keyword>
<dbReference type="InterPro" id="IPR027417">
    <property type="entry name" value="P-loop_NTPase"/>
</dbReference>
<dbReference type="InterPro" id="IPR015856">
    <property type="entry name" value="ABC_transpr_CbiO/EcfA_su"/>
</dbReference>
<dbReference type="InterPro" id="IPR050095">
    <property type="entry name" value="ECF_ABC_transporter_ATP-bd"/>
</dbReference>
<dbReference type="SMART" id="SM00382">
    <property type="entry name" value="AAA"/>
    <property type="match status" value="1"/>
</dbReference>
<keyword evidence="7" id="KW-1185">Reference proteome</keyword>
<dbReference type="EMBL" id="JBDXMX010000001">
    <property type="protein sequence ID" value="MEO9246197.1"/>
    <property type="molecule type" value="Genomic_DNA"/>
</dbReference>
<dbReference type="InterPro" id="IPR003593">
    <property type="entry name" value="AAA+_ATPase"/>
</dbReference>
<dbReference type="GO" id="GO:0005524">
    <property type="term" value="F:ATP binding"/>
    <property type="evidence" value="ECO:0007669"/>
    <property type="project" value="UniProtKB-KW"/>
</dbReference>
<comment type="similarity">
    <text evidence="1">Belongs to the ABC transporter superfamily.</text>
</comment>
<dbReference type="PANTHER" id="PTHR43553:SF24">
    <property type="entry name" value="ENERGY-COUPLING FACTOR TRANSPORTER ATP-BINDING PROTEIN ECFA1"/>
    <property type="match status" value="1"/>
</dbReference>
<dbReference type="Proteomes" id="UP001484097">
    <property type="component" value="Unassembled WGS sequence"/>
</dbReference>
<dbReference type="PANTHER" id="PTHR43553">
    <property type="entry name" value="HEAVY METAL TRANSPORTER"/>
    <property type="match status" value="1"/>
</dbReference>
<evidence type="ECO:0000256" key="4">
    <source>
        <dbReference type="ARBA" id="ARBA00022840"/>
    </source>
</evidence>
<accession>A0ABV0IDF3</accession>
<proteinExistence type="inferred from homology"/>
<evidence type="ECO:0000313" key="6">
    <source>
        <dbReference type="EMBL" id="MEO9246197.1"/>
    </source>
</evidence>
<protein>
    <submittedName>
        <fullName evidence="6">ABC transporter ATP-binding protein</fullName>
    </submittedName>
</protein>
<name>A0ABV0IDF3_9MICC</name>
<feature type="domain" description="ABC transporter" evidence="5">
    <location>
        <begin position="7"/>
        <end position="238"/>
    </location>
</feature>
<dbReference type="InterPro" id="IPR017871">
    <property type="entry name" value="ABC_transporter-like_CS"/>
</dbReference>
<keyword evidence="4 6" id="KW-0067">ATP-binding</keyword>